<name>A0A1J0WG01_9RHOB</name>
<evidence type="ECO:0000313" key="1">
    <source>
        <dbReference type="EMBL" id="APE43239.1"/>
    </source>
</evidence>
<sequence>MNIIFTRTYNFREQEVKFVQGVAGIYFIFLTELRIAYPFRPSRLIYIGMSESKQNSIAMRLRGHLTGQSGNLGISNYANTHRVKFTTYSSEVLRNYGNDNLFDVESFFLSDFLRMHGAFPICNGQAGHQLSAPEKKILARVEWNFFW</sequence>
<dbReference type="RefSeq" id="WP_071971574.1">
    <property type="nucleotide sequence ID" value="NZ_CP018076.1"/>
</dbReference>
<gene>
    <name evidence="1" type="ORF">BOO69_07280</name>
</gene>
<organism evidence="1 2">
    <name type="scientific">Sulfitobacter alexandrii</name>
    <dbReference type="NCBI Taxonomy" id="1917485"/>
    <lineage>
        <taxon>Bacteria</taxon>
        <taxon>Pseudomonadati</taxon>
        <taxon>Pseudomonadota</taxon>
        <taxon>Alphaproteobacteria</taxon>
        <taxon>Rhodobacterales</taxon>
        <taxon>Roseobacteraceae</taxon>
        <taxon>Sulfitobacter</taxon>
    </lineage>
</organism>
<dbReference type="STRING" id="1917485.BOO69_07280"/>
<dbReference type="EMBL" id="CP018076">
    <property type="protein sequence ID" value="APE43239.1"/>
    <property type="molecule type" value="Genomic_DNA"/>
</dbReference>
<dbReference type="Proteomes" id="UP000181897">
    <property type="component" value="Chromosome"/>
</dbReference>
<accession>A0A1J0WG01</accession>
<evidence type="ECO:0000313" key="2">
    <source>
        <dbReference type="Proteomes" id="UP000181897"/>
    </source>
</evidence>
<evidence type="ECO:0008006" key="3">
    <source>
        <dbReference type="Google" id="ProtNLM"/>
    </source>
</evidence>
<dbReference type="KEGG" id="suam:BOO69_07280"/>
<dbReference type="AlphaFoldDB" id="A0A1J0WG01"/>
<protein>
    <recommendedName>
        <fullName evidence="3">GIY-YIG domain-containing protein</fullName>
    </recommendedName>
</protein>
<proteinExistence type="predicted"/>
<keyword evidence="2" id="KW-1185">Reference proteome</keyword>
<reference evidence="1 2" key="1">
    <citation type="submission" date="2016-11" db="EMBL/GenBank/DDBJ databases">
        <title>Complete genome sequence of Sulfitobacter sp. AM1-D1, a toxic bacteria associated with marine dinoflagellate Alexandrium minutum in East China Sea.</title>
        <authorList>
            <person name="Yang Q."/>
            <person name="Zhang X."/>
            <person name="Tian X."/>
        </authorList>
    </citation>
    <scope>NUCLEOTIDE SEQUENCE [LARGE SCALE GENOMIC DNA]</scope>
    <source>
        <strain evidence="1 2">AM1-D1</strain>
    </source>
</reference>
<dbReference type="OrthoDB" id="758035at2"/>